<dbReference type="RefSeq" id="WP_188038852.1">
    <property type="nucleotide sequence ID" value="NZ_JACVHF010000002.1"/>
</dbReference>
<evidence type="ECO:0000313" key="1">
    <source>
        <dbReference type="EMBL" id="MBC9783716.1"/>
    </source>
</evidence>
<protein>
    <submittedName>
        <fullName evidence="1">Uncharacterized protein</fullName>
    </submittedName>
</protein>
<evidence type="ECO:0000313" key="2">
    <source>
        <dbReference type="Proteomes" id="UP000617402"/>
    </source>
</evidence>
<keyword evidence="2" id="KW-1185">Reference proteome</keyword>
<accession>A0ABR7T243</accession>
<proteinExistence type="predicted"/>
<sequence>MGRMLTTCPECGASLLADKKSESSRKSDNYCSVFRTIGILNYNGDQTVAWQCPECKSQWPADTRKCI</sequence>
<reference evidence="1 2" key="1">
    <citation type="submission" date="2020-07" db="EMBL/GenBank/DDBJ databases">
        <title>Draft whole-genome sequence of Heliobacterium chlorum DSM 3682, type strain.</title>
        <authorList>
            <person name="Kyndt J.A."/>
            <person name="Meyer T.E."/>
            <person name="Imhoff J.F."/>
        </authorList>
    </citation>
    <scope>NUCLEOTIDE SEQUENCE [LARGE SCALE GENOMIC DNA]</scope>
    <source>
        <strain evidence="1 2">DSM 3682</strain>
    </source>
</reference>
<dbReference type="EMBL" id="JACVHF010000002">
    <property type="protein sequence ID" value="MBC9783716.1"/>
    <property type="molecule type" value="Genomic_DNA"/>
</dbReference>
<name>A0ABR7T243_HELCL</name>
<comment type="caution">
    <text evidence="1">The sequence shown here is derived from an EMBL/GenBank/DDBJ whole genome shotgun (WGS) entry which is preliminary data.</text>
</comment>
<dbReference type="Proteomes" id="UP000617402">
    <property type="component" value="Unassembled WGS sequence"/>
</dbReference>
<organism evidence="1 2">
    <name type="scientific">Heliobacterium chlorum</name>
    <dbReference type="NCBI Taxonomy" id="2698"/>
    <lineage>
        <taxon>Bacteria</taxon>
        <taxon>Bacillati</taxon>
        <taxon>Bacillota</taxon>
        <taxon>Clostridia</taxon>
        <taxon>Eubacteriales</taxon>
        <taxon>Heliobacteriaceae</taxon>
        <taxon>Heliobacterium</taxon>
    </lineage>
</organism>
<gene>
    <name evidence="1" type="ORF">H1S01_04215</name>
</gene>